<dbReference type="AlphaFoldDB" id="A0A7J9PP01"/>
<dbReference type="RefSeq" id="WP_181505198.1">
    <property type="nucleotide sequence ID" value="NZ_JACDUO010000002.1"/>
</dbReference>
<name>A0A7J9PP01_METMI</name>
<dbReference type="EMBL" id="JACDUO010000002">
    <property type="protein sequence ID" value="MBA2864440.1"/>
    <property type="molecule type" value="Genomic_DNA"/>
</dbReference>
<evidence type="ECO:0000313" key="1">
    <source>
        <dbReference type="EMBL" id="MBA2864440.1"/>
    </source>
</evidence>
<gene>
    <name evidence="1" type="ORF">HNP94_001462</name>
</gene>
<accession>A0A7J9PP01</accession>
<protein>
    <submittedName>
        <fullName evidence="1">Uncharacterized protein</fullName>
    </submittedName>
</protein>
<comment type="caution">
    <text evidence="1">The sequence shown here is derived from an EMBL/GenBank/DDBJ whole genome shotgun (WGS) entry which is preliminary data.</text>
</comment>
<dbReference type="Proteomes" id="UP000567099">
    <property type="component" value="Unassembled WGS sequence"/>
</dbReference>
<organism evidence="1 2">
    <name type="scientific">Methanococcus maripaludis</name>
    <name type="common">Methanococcus deltae</name>
    <dbReference type="NCBI Taxonomy" id="39152"/>
    <lineage>
        <taxon>Archaea</taxon>
        <taxon>Methanobacteriati</taxon>
        <taxon>Methanobacteriota</taxon>
        <taxon>Methanomada group</taxon>
        <taxon>Methanococci</taxon>
        <taxon>Methanococcales</taxon>
        <taxon>Methanococcaceae</taxon>
        <taxon>Methanococcus</taxon>
    </lineage>
</organism>
<sequence length="73" mass="8603">MEVSKSLRKVGYYIRKGVKRPQINPPSILYSSWIGKKIFFHLINDKAFLASIEGEKVRVEKVNDKEYRIIFDD</sequence>
<proteinExistence type="predicted"/>
<evidence type="ECO:0000313" key="2">
    <source>
        <dbReference type="Proteomes" id="UP000567099"/>
    </source>
</evidence>
<reference evidence="1 2" key="1">
    <citation type="submission" date="2020-07" db="EMBL/GenBank/DDBJ databases">
        <title>Genomic Encyclopedia of Type Strains, Phase IV (KMG-V): Genome sequencing to study the core and pangenomes of soil and plant-associated prokaryotes.</title>
        <authorList>
            <person name="Whitman W."/>
        </authorList>
    </citation>
    <scope>NUCLEOTIDE SEQUENCE [LARGE SCALE GENOMIC DNA]</scope>
    <source>
        <strain evidence="1 2">C13</strain>
    </source>
</reference>